<evidence type="ECO:0000313" key="6">
    <source>
        <dbReference type="Proteomes" id="UP000261540"/>
    </source>
</evidence>
<dbReference type="SUPFAM" id="SSF48097">
    <property type="entry name" value="Regulator of G-protein signaling, RGS"/>
    <property type="match status" value="1"/>
</dbReference>
<accession>A0A3B3Q2K3</accession>
<dbReference type="KEGG" id="pki:111850833"/>
<dbReference type="GO" id="GO:0005634">
    <property type="term" value="C:nucleus"/>
    <property type="evidence" value="ECO:0007669"/>
    <property type="project" value="TreeGrafter"/>
</dbReference>
<name>A0A3B3Q2K3_9TELE</name>
<dbReference type="InterPro" id="IPR024066">
    <property type="entry name" value="RGS_subdom1/3"/>
</dbReference>
<feature type="region of interest" description="Disordered" evidence="2">
    <location>
        <begin position="190"/>
        <end position="219"/>
    </location>
</feature>
<dbReference type="Gene3D" id="1.10.167.10">
    <property type="entry name" value="Regulator of G-protein Signalling 4, domain 2"/>
    <property type="match status" value="1"/>
</dbReference>
<evidence type="ECO:0000313" key="5">
    <source>
        <dbReference type="Ensembl" id="ENSPKIP00000000677.1"/>
    </source>
</evidence>
<feature type="region of interest" description="Disordered" evidence="2">
    <location>
        <begin position="12"/>
        <end position="46"/>
    </location>
</feature>
<dbReference type="PANTHER" id="PTHR45945">
    <property type="entry name" value="REGULATOR OF G-PROTEIN SIGNALING LOCO"/>
    <property type="match status" value="1"/>
</dbReference>
<feature type="region of interest" description="Disordered" evidence="2">
    <location>
        <begin position="552"/>
        <end position="592"/>
    </location>
</feature>
<dbReference type="GO" id="GO:0005737">
    <property type="term" value="C:cytoplasm"/>
    <property type="evidence" value="ECO:0007669"/>
    <property type="project" value="TreeGrafter"/>
</dbReference>
<dbReference type="PROSITE" id="PS50898">
    <property type="entry name" value="RBD"/>
    <property type="match status" value="1"/>
</dbReference>
<dbReference type="GO" id="GO:0005886">
    <property type="term" value="C:plasma membrane"/>
    <property type="evidence" value="ECO:0007669"/>
    <property type="project" value="TreeGrafter"/>
</dbReference>
<dbReference type="Proteomes" id="UP000261540">
    <property type="component" value="Unplaced"/>
</dbReference>
<dbReference type="Gene3D" id="3.10.20.90">
    <property type="entry name" value="Phosphatidylinositol 3-kinase Catalytic Subunit, Chain A, domain 1"/>
    <property type="match status" value="2"/>
</dbReference>
<sequence>MSKIFRNLAVPNGDKNPAVSDGELNAAQRDGRGSSHSLNSGSSLAGGGGTSQSLGAVASWAVSFERLLADPVGVRYFTAFLKLEVSVENIQFWQACERFRQIPASQKEELTRDAWTVFGTYLSKSATYPINIDDTARVQEKDLESPTPNMFDKAQQQIFKLMKFDSYTRFVRSPIYQNCMLADMEGRPLPEPCQAAKSPEPRRSQVTDGPSSSDKSKKKLKLVPFGMEVAVERRRGTPGKKAEEKRWDKRGSWGAAEIGDNYLCVGPERQSLARSSSGVQWTAPSSKSDMQPSSLGHPERVALGMTEKYCCVYFPDGTASLVATRPGVSIRDMLAVPCKKRGIPFSDVTAYLQSNDKEPLSMDLDSYVLKEQEVWLELQVTFLVEVAFSRKIEKVTQKSSKTLGEALLRVMQEHGVQPEEAVVTMTGGKDPLDTTMNITSLANKKLQLHKVKTKSENSSLGVSDQPALHQRQPATGQTLSADKLRPNSRRRNAAVRRTYDMDGLMELLNRAQWCSADDQRGLLCKDHLELPEFLQLPLVECEEEGQEEIDALQDDFSLPTSPTERVPRRTRSTSSDPGSLFIHSDSARETIV</sequence>
<dbReference type="GeneTree" id="ENSGT00940000166254"/>
<dbReference type="PRINTS" id="PR01301">
    <property type="entry name" value="RGSPROTEIN"/>
</dbReference>
<dbReference type="Gene3D" id="1.10.196.10">
    <property type="match status" value="1"/>
</dbReference>
<dbReference type="GO" id="GO:0007051">
    <property type="term" value="P:spindle organization"/>
    <property type="evidence" value="ECO:0007669"/>
    <property type="project" value="TreeGrafter"/>
</dbReference>
<dbReference type="InterPro" id="IPR016137">
    <property type="entry name" value="RGS"/>
</dbReference>
<evidence type="ECO:0008006" key="7">
    <source>
        <dbReference type="Google" id="ProtNLM"/>
    </source>
</evidence>
<dbReference type="Pfam" id="PF02196">
    <property type="entry name" value="RBD"/>
    <property type="match status" value="1"/>
</dbReference>
<dbReference type="InterPro" id="IPR046995">
    <property type="entry name" value="RGS10/12/14-like"/>
</dbReference>
<dbReference type="SUPFAM" id="SSF54236">
    <property type="entry name" value="Ubiquitin-like"/>
    <property type="match status" value="2"/>
</dbReference>
<feature type="region of interest" description="Disordered" evidence="2">
    <location>
        <begin position="453"/>
        <end position="492"/>
    </location>
</feature>
<dbReference type="InterPro" id="IPR003116">
    <property type="entry name" value="RBD_dom"/>
</dbReference>
<dbReference type="GO" id="GO:0005096">
    <property type="term" value="F:GTPase activator activity"/>
    <property type="evidence" value="ECO:0007669"/>
    <property type="project" value="UniProtKB-KW"/>
</dbReference>
<evidence type="ECO:0000259" key="3">
    <source>
        <dbReference type="PROSITE" id="PS50132"/>
    </source>
</evidence>
<proteinExistence type="predicted"/>
<evidence type="ECO:0000256" key="1">
    <source>
        <dbReference type="ARBA" id="ARBA00022468"/>
    </source>
</evidence>
<protein>
    <recommendedName>
        <fullName evidence="7">Regulator of G protein signaling 14a</fullName>
    </recommendedName>
</protein>
<dbReference type="InterPro" id="IPR036305">
    <property type="entry name" value="RGS_sf"/>
</dbReference>
<feature type="domain" description="RBD" evidence="4">
    <location>
        <begin position="308"/>
        <end position="379"/>
    </location>
</feature>
<dbReference type="SMART" id="SM00455">
    <property type="entry name" value="RBD"/>
    <property type="match status" value="2"/>
</dbReference>
<organism evidence="5 6">
    <name type="scientific">Paramormyrops kingsleyae</name>
    <dbReference type="NCBI Taxonomy" id="1676925"/>
    <lineage>
        <taxon>Eukaryota</taxon>
        <taxon>Metazoa</taxon>
        <taxon>Chordata</taxon>
        <taxon>Craniata</taxon>
        <taxon>Vertebrata</taxon>
        <taxon>Euteleostomi</taxon>
        <taxon>Actinopterygii</taxon>
        <taxon>Neopterygii</taxon>
        <taxon>Teleostei</taxon>
        <taxon>Osteoglossocephala</taxon>
        <taxon>Osteoglossomorpha</taxon>
        <taxon>Osteoglossiformes</taxon>
        <taxon>Mormyridae</taxon>
        <taxon>Paramormyrops</taxon>
    </lineage>
</organism>
<dbReference type="Pfam" id="PF00615">
    <property type="entry name" value="RGS"/>
    <property type="match status" value="1"/>
</dbReference>
<reference evidence="5" key="1">
    <citation type="submission" date="2025-08" db="UniProtKB">
        <authorList>
            <consortium name="Ensembl"/>
        </authorList>
    </citation>
    <scope>IDENTIFICATION</scope>
</reference>
<dbReference type="GO" id="GO:0007165">
    <property type="term" value="P:signal transduction"/>
    <property type="evidence" value="ECO:0007669"/>
    <property type="project" value="InterPro"/>
</dbReference>
<dbReference type="GO" id="GO:0051301">
    <property type="term" value="P:cell division"/>
    <property type="evidence" value="ECO:0007669"/>
    <property type="project" value="TreeGrafter"/>
</dbReference>
<dbReference type="Ensembl" id="ENSPKIT00000024574.1">
    <property type="protein sequence ID" value="ENSPKIP00000000677.1"/>
    <property type="gene ID" value="ENSPKIG00000019254.1"/>
</dbReference>
<dbReference type="GO" id="GO:0008277">
    <property type="term" value="P:regulation of G protein-coupled receptor signaling pathway"/>
    <property type="evidence" value="ECO:0007669"/>
    <property type="project" value="TreeGrafter"/>
</dbReference>
<evidence type="ECO:0000259" key="4">
    <source>
        <dbReference type="PROSITE" id="PS50898"/>
    </source>
</evidence>
<reference evidence="5" key="2">
    <citation type="submission" date="2025-09" db="UniProtKB">
        <authorList>
            <consortium name="Ensembl"/>
        </authorList>
    </citation>
    <scope>IDENTIFICATION</scope>
</reference>
<feature type="domain" description="RGS" evidence="3">
    <location>
        <begin position="63"/>
        <end position="180"/>
    </location>
</feature>
<dbReference type="PANTHER" id="PTHR45945:SF2">
    <property type="entry name" value="REGULATOR OF G-PROTEIN SIGNALING 14"/>
    <property type="match status" value="1"/>
</dbReference>
<dbReference type="STRING" id="1676925.ENSPKIP00000000677"/>
<feature type="compositionally biased region" description="Low complexity" evidence="2">
    <location>
        <begin position="34"/>
        <end position="43"/>
    </location>
</feature>
<dbReference type="AlphaFoldDB" id="A0A3B3Q2K3"/>
<keyword evidence="6" id="KW-1185">Reference proteome</keyword>
<dbReference type="CTD" id="100003648"/>
<dbReference type="FunFam" id="1.10.167.10:FF:000001">
    <property type="entry name" value="Putative regulator of g-protein signaling 12"/>
    <property type="match status" value="1"/>
</dbReference>
<dbReference type="OrthoDB" id="196547at2759"/>
<dbReference type="InterPro" id="IPR029071">
    <property type="entry name" value="Ubiquitin-like_domsf"/>
</dbReference>
<keyword evidence="1" id="KW-0343">GTPase activation</keyword>
<dbReference type="InterPro" id="IPR044926">
    <property type="entry name" value="RGS_subdomain_2"/>
</dbReference>
<dbReference type="SMART" id="SM00315">
    <property type="entry name" value="RGS"/>
    <property type="match status" value="1"/>
</dbReference>
<evidence type="ECO:0000256" key="2">
    <source>
        <dbReference type="SAM" id="MobiDB-lite"/>
    </source>
</evidence>
<dbReference type="PROSITE" id="PS50132">
    <property type="entry name" value="RGS"/>
    <property type="match status" value="1"/>
</dbReference>